<sequence>MCIDEIFEILRQKVDNYEKRQSQIEMSKDIYNLMLNGQIALIEAPTGTGKSFAYLVAASLFAKKFKKKTIIATSTINLQKQLILKDIPVIREIFDDIVFEIALGRQNYACKRKFYAYAASIFSNIDDPKSFLSGLKNGTKDEFDLLEEGLFEQIKSDKDSCMGRFCPQFRNCFFFNARSRLKDADIVITNHHLVFSDLFEIGEVFDTIDVIIFDEAHNIEKNLTSFATLSFNFYDQLNAIKNFFNIMGKLRLFELINNATKTMDGIKEELLKLSNLIDFSVNYDEEFAKTYLLNILKLQEQLVFDFVNFKDKIDIELSVDFKAIIDKLNFNLKILKSFANQDALSCVYWLERFKDVVLFNITNLNFADLLRKNLYPKVESIIFTSATLSINGDFSFIKNILGIEDAFEKTFKTEFDYKKQARLFVINNINNPQSNNYEEDIAKLVLSVASNFNKGILVLFTSYKTLNEVYNKTNTLLNDFGYNVLKQGFMDNYNMQKVFFKSKTILFGVNSFWEGIDIKGDNLSCVIITKLPFEVPTHPIEKAKYANFAQKGKNAFIDYSLQKAILKFKQGFGRLIRTKKDTGFIIIADNRLLKKSYGKIFLKSLPEVDIEIKSVEDLHLSLNS</sequence>
<feature type="domain" description="Helicase ATP-binding" evidence="8">
    <location>
        <begin position="9"/>
        <end position="262"/>
    </location>
</feature>
<dbReference type="Pfam" id="PF13307">
    <property type="entry name" value="Helicase_C_2"/>
    <property type="match status" value="1"/>
</dbReference>
<evidence type="ECO:0000256" key="3">
    <source>
        <dbReference type="ARBA" id="ARBA00022763"/>
    </source>
</evidence>
<dbReference type="AlphaFoldDB" id="A0A1G6JUN1"/>
<dbReference type="Proteomes" id="UP000199411">
    <property type="component" value="Unassembled WGS sequence"/>
</dbReference>
<keyword evidence="1" id="KW-0004">4Fe-4S</keyword>
<dbReference type="GO" id="GO:0006281">
    <property type="term" value="P:DNA repair"/>
    <property type="evidence" value="ECO:0007669"/>
    <property type="project" value="UniProtKB-KW"/>
</dbReference>
<dbReference type="InterPro" id="IPR014013">
    <property type="entry name" value="Helic_SF1/SF2_ATP-bd_DinG/Rad3"/>
</dbReference>
<keyword evidence="1" id="KW-0411">Iron-sulfur</keyword>
<evidence type="ECO:0000313" key="10">
    <source>
        <dbReference type="Proteomes" id="UP000199411"/>
    </source>
</evidence>
<keyword evidence="1" id="KW-0408">Iron</keyword>
<keyword evidence="9" id="KW-0347">Helicase</keyword>
<evidence type="ECO:0000259" key="8">
    <source>
        <dbReference type="PROSITE" id="PS51193"/>
    </source>
</evidence>
<dbReference type="InterPro" id="IPR027417">
    <property type="entry name" value="P-loop_NTPase"/>
</dbReference>
<dbReference type="SMART" id="SM00487">
    <property type="entry name" value="DEXDc"/>
    <property type="match status" value="1"/>
</dbReference>
<dbReference type="InterPro" id="IPR006935">
    <property type="entry name" value="Helicase/UvrB_N"/>
</dbReference>
<dbReference type="PROSITE" id="PS51193">
    <property type="entry name" value="HELICASE_ATP_BIND_2"/>
    <property type="match status" value="1"/>
</dbReference>
<dbReference type="GO" id="GO:0051539">
    <property type="term" value="F:4 iron, 4 sulfur cluster binding"/>
    <property type="evidence" value="ECO:0007669"/>
    <property type="project" value="UniProtKB-KW"/>
</dbReference>
<dbReference type="InterPro" id="IPR006554">
    <property type="entry name" value="Helicase-like_DEXD_c2"/>
</dbReference>
<dbReference type="Pfam" id="PF04851">
    <property type="entry name" value="ResIII"/>
    <property type="match status" value="1"/>
</dbReference>
<evidence type="ECO:0000313" key="9">
    <source>
        <dbReference type="EMBL" id="SDC22368.1"/>
    </source>
</evidence>
<keyword evidence="1" id="KW-0479">Metal-binding</keyword>
<dbReference type="GO" id="GO:0003677">
    <property type="term" value="F:DNA binding"/>
    <property type="evidence" value="ECO:0007669"/>
    <property type="project" value="InterPro"/>
</dbReference>
<dbReference type="EMBL" id="FMYU01000003">
    <property type="protein sequence ID" value="SDC22368.1"/>
    <property type="molecule type" value="Genomic_DNA"/>
</dbReference>
<protein>
    <submittedName>
        <fullName evidence="9">ATP-dependent DNA helicase DinG</fullName>
    </submittedName>
</protein>
<keyword evidence="3" id="KW-0227">DNA damage</keyword>
<name>A0A1G6JUN1_9BACT</name>
<comment type="similarity">
    <text evidence="7">Belongs to the helicase family. DinG subfamily.</text>
</comment>
<dbReference type="InterPro" id="IPR006555">
    <property type="entry name" value="ATP-dep_Helicase_C"/>
</dbReference>
<evidence type="ECO:0000256" key="6">
    <source>
        <dbReference type="ARBA" id="ARBA00023204"/>
    </source>
</evidence>
<dbReference type="GO" id="GO:0003678">
    <property type="term" value="F:DNA helicase activity"/>
    <property type="evidence" value="ECO:0007669"/>
    <property type="project" value="InterPro"/>
</dbReference>
<accession>A0A1G6JUN1</accession>
<keyword evidence="10" id="KW-1185">Reference proteome</keyword>
<gene>
    <name evidence="9" type="ORF">SAMN05660835_00483</name>
</gene>
<dbReference type="Gene3D" id="3.40.50.300">
    <property type="entry name" value="P-loop containing nucleotide triphosphate hydrolases"/>
    <property type="match status" value="2"/>
</dbReference>
<dbReference type="SUPFAM" id="SSF52540">
    <property type="entry name" value="P-loop containing nucleoside triphosphate hydrolases"/>
    <property type="match status" value="1"/>
</dbReference>
<organism evidence="9 10">
    <name type="scientific">Desulfurella multipotens</name>
    <dbReference type="NCBI Taxonomy" id="79269"/>
    <lineage>
        <taxon>Bacteria</taxon>
        <taxon>Pseudomonadati</taxon>
        <taxon>Campylobacterota</taxon>
        <taxon>Desulfurellia</taxon>
        <taxon>Desulfurellales</taxon>
        <taxon>Desulfurellaceae</taxon>
        <taxon>Desulfurella</taxon>
    </lineage>
</organism>
<dbReference type="GO" id="GO:0016818">
    <property type="term" value="F:hydrolase activity, acting on acid anhydrides, in phosphorus-containing anhydrides"/>
    <property type="evidence" value="ECO:0007669"/>
    <property type="project" value="InterPro"/>
</dbReference>
<dbReference type="SMART" id="SM00491">
    <property type="entry name" value="HELICc2"/>
    <property type="match status" value="1"/>
</dbReference>
<keyword evidence="2" id="KW-0547">Nucleotide-binding</keyword>
<dbReference type="SMART" id="SM00488">
    <property type="entry name" value="DEXDc2"/>
    <property type="match status" value="1"/>
</dbReference>
<keyword evidence="5" id="KW-0067">ATP-binding</keyword>
<reference evidence="10" key="1">
    <citation type="submission" date="2016-10" db="EMBL/GenBank/DDBJ databases">
        <authorList>
            <person name="Varghese N."/>
            <person name="Submissions S."/>
        </authorList>
    </citation>
    <scope>NUCLEOTIDE SEQUENCE [LARGE SCALE GENOMIC DNA]</scope>
    <source>
        <strain evidence="10">DSM 8415</strain>
    </source>
</reference>
<evidence type="ECO:0000256" key="2">
    <source>
        <dbReference type="ARBA" id="ARBA00022741"/>
    </source>
</evidence>
<keyword evidence="6" id="KW-0234">DNA repair</keyword>
<evidence type="ECO:0000256" key="4">
    <source>
        <dbReference type="ARBA" id="ARBA00022801"/>
    </source>
</evidence>
<dbReference type="PANTHER" id="PTHR11472:SF34">
    <property type="entry name" value="REGULATOR OF TELOMERE ELONGATION HELICASE 1"/>
    <property type="match status" value="1"/>
</dbReference>
<keyword evidence="4" id="KW-0378">Hydrolase</keyword>
<evidence type="ECO:0000256" key="1">
    <source>
        <dbReference type="ARBA" id="ARBA00022485"/>
    </source>
</evidence>
<dbReference type="RefSeq" id="WP_092127936.1">
    <property type="nucleotide sequence ID" value="NZ_FMYU01000003.1"/>
</dbReference>
<dbReference type="GO" id="GO:0005524">
    <property type="term" value="F:ATP binding"/>
    <property type="evidence" value="ECO:0007669"/>
    <property type="project" value="UniProtKB-KW"/>
</dbReference>
<dbReference type="InterPro" id="IPR014001">
    <property type="entry name" value="Helicase_ATP-bd"/>
</dbReference>
<dbReference type="OrthoDB" id="9805194at2"/>
<proteinExistence type="inferred from homology"/>
<dbReference type="PANTHER" id="PTHR11472">
    <property type="entry name" value="DNA REPAIR DEAD HELICASE RAD3/XP-D SUBFAMILY MEMBER"/>
    <property type="match status" value="1"/>
</dbReference>
<dbReference type="InterPro" id="IPR045028">
    <property type="entry name" value="DinG/Rad3-like"/>
</dbReference>
<evidence type="ECO:0000256" key="5">
    <source>
        <dbReference type="ARBA" id="ARBA00022840"/>
    </source>
</evidence>
<evidence type="ECO:0000256" key="7">
    <source>
        <dbReference type="ARBA" id="ARBA00038058"/>
    </source>
</evidence>